<dbReference type="Gene3D" id="2.60.40.790">
    <property type="match status" value="1"/>
</dbReference>
<proteinExistence type="predicted"/>
<dbReference type="PROSITE" id="PS51203">
    <property type="entry name" value="CS"/>
    <property type="match status" value="1"/>
</dbReference>
<dbReference type="CDD" id="cd09487">
    <property type="entry name" value="SAM_superfamily"/>
    <property type="match status" value="1"/>
</dbReference>
<dbReference type="InterPro" id="IPR008978">
    <property type="entry name" value="HSP20-like_chaperone"/>
</dbReference>
<feature type="region of interest" description="Disordered" evidence="1">
    <location>
        <begin position="534"/>
        <end position="593"/>
    </location>
</feature>
<dbReference type="PROSITE" id="PS50105">
    <property type="entry name" value="SAM_DOMAIN"/>
    <property type="match status" value="1"/>
</dbReference>
<dbReference type="SMART" id="SM00454">
    <property type="entry name" value="SAM"/>
    <property type="match status" value="1"/>
</dbReference>
<organism evidence="5">
    <name type="scientific">Palpitomonas bilix</name>
    <dbReference type="NCBI Taxonomy" id="652834"/>
    <lineage>
        <taxon>Eukaryota</taxon>
        <taxon>Eukaryota incertae sedis</taxon>
    </lineage>
</organism>
<feature type="region of interest" description="Disordered" evidence="1">
    <location>
        <begin position="94"/>
        <end position="127"/>
    </location>
</feature>
<feature type="domain" description="CS" evidence="4">
    <location>
        <begin position="140"/>
        <end position="230"/>
    </location>
</feature>
<evidence type="ECO:0000259" key="4">
    <source>
        <dbReference type="PROSITE" id="PS51203"/>
    </source>
</evidence>
<dbReference type="InterPro" id="IPR013761">
    <property type="entry name" value="SAM/pointed_sf"/>
</dbReference>
<dbReference type="EMBL" id="HBIB01005920">
    <property type="protein sequence ID" value="CAE0241446.1"/>
    <property type="molecule type" value="Transcribed_RNA"/>
</dbReference>
<dbReference type="SUPFAM" id="SSF49764">
    <property type="entry name" value="HSP20-like chaperones"/>
    <property type="match status" value="1"/>
</dbReference>
<evidence type="ECO:0000313" key="5">
    <source>
        <dbReference type="EMBL" id="CAE0241446.1"/>
    </source>
</evidence>
<dbReference type="InterPro" id="IPR001660">
    <property type="entry name" value="SAM"/>
</dbReference>
<reference evidence="5" key="1">
    <citation type="submission" date="2021-01" db="EMBL/GenBank/DDBJ databases">
        <authorList>
            <person name="Corre E."/>
            <person name="Pelletier E."/>
            <person name="Niang G."/>
            <person name="Scheremetjew M."/>
            <person name="Finn R."/>
            <person name="Kale V."/>
            <person name="Holt S."/>
            <person name="Cochrane G."/>
            <person name="Meng A."/>
            <person name="Brown T."/>
            <person name="Cohen L."/>
        </authorList>
    </citation>
    <scope>NUCLEOTIDE SEQUENCE</scope>
    <source>
        <strain evidence="5">NIES-2562</strain>
    </source>
</reference>
<feature type="compositionally biased region" description="Basic and acidic residues" evidence="1">
    <location>
        <begin position="95"/>
        <end position="127"/>
    </location>
</feature>
<evidence type="ECO:0008006" key="6">
    <source>
        <dbReference type="Google" id="ProtNLM"/>
    </source>
</evidence>
<protein>
    <recommendedName>
        <fullName evidence="6">SAM domain-containing protein</fullName>
    </recommendedName>
</protein>
<sequence>MRACMAARLTLAVLFLLAVAVCGESGGGADGEINMERWVHSLGLRDPSSIVRIFEDNEVDGSILHTLTEKDMHEMGITSIGAVRKITSAAQLLKKAREEREKEKRRETKKREKEETAVEEKEGGTSKRWAENSVKAVRKRGAPHLRWSQTKRWLRIIAEIPLCRAEVVALGKTSIALKAKGGKPEGLYEMELPLFDEVDDDASYWQGEESRRGIIMVVRKKEEREWRTLIDESKKGKYKGSFEYDPDLSWSKDVENSQEIHTFQFGGTVFALPSSVQSEHDGALDELKTKEMANVAVWDPEVFLRFRPDVPKVMVFVDKMTLRMQSLIRDVQEWYGNRLPFGVAMPQHKVTVRRFNVLEWPKMVFVHGLPQPKSMGIDEETGEYKHVFNHVNEYRGEWNFEDIVEFLDPLAPDTLPKRDFDGYEPADIPHLMGVEDYRERCMPARGVCAILIVESERKHKRHINAMRTAVGAMELPDGRYKFFWMAASDFPSLTKSIKPSQLPHLLLLNPRNHLYISFDASTFSLPVDDSSGETLLLPPTSSASKKEKGKGKKKKDKKDNGGEAAVEGMSRKDVVQATADLSRPDQVGTSMLF</sequence>
<evidence type="ECO:0000256" key="2">
    <source>
        <dbReference type="SAM" id="SignalP"/>
    </source>
</evidence>
<feature type="signal peptide" evidence="2">
    <location>
        <begin position="1"/>
        <end position="23"/>
    </location>
</feature>
<name>A0A7S3FZ47_9EUKA</name>
<accession>A0A7S3FZ47</accession>
<dbReference type="Pfam" id="PF07647">
    <property type="entry name" value="SAM_2"/>
    <property type="match status" value="1"/>
</dbReference>
<dbReference type="Gene3D" id="1.10.150.50">
    <property type="entry name" value="Transcription Factor, Ets-1"/>
    <property type="match status" value="1"/>
</dbReference>
<gene>
    <name evidence="5" type="ORF">PBIL07802_LOCUS3608</name>
</gene>
<dbReference type="SUPFAM" id="SSF47769">
    <property type="entry name" value="SAM/Pointed domain"/>
    <property type="match status" value="1"/>
</dbReference>
<evidence type="ECO:0000256" key="1">
    <source>
        <dbReference type="SAM" id="MobiDB-lite"/>
    </source>
</evidence>
<feature type="domain" description="SAM" evidence="3">
    <location>
        <begin position="34"/>
        <end position="96"/>
    </location>
</feature>
<feature type="chain" id="PRO_5031024536" description="SAM domain-containing protein" evidence="2">
    <location>
        <begin position="24"/>
        <end position="593"/>
    </location>
</feature>
<feature type="compositionally biased region" description="Basic residues" evidence="1">
    <location>
        <begin position="547"/>
        <end position="556"/>
    </location>
</feature>
<dbReference type="AlphaFoldDB" id="A0A7S3FZ47"/>
<keyword evidence="2" id="KW-0732">Signal</keyword>
<evidence type="ECO:0000259" key="3">
    <source>
        <dbReference type="PROSITE" id="PS50105"/>
    </source>
</evidence>
<dbReference type="InterPro" id="IPR007052">
    <property type="entry name" value="CS_dom"/>
</dbReference>